<dbReference type="GeneID" id="70234136"/>
<proteinExistence type="predicted"/>
<dbReference type="RefSeq" id="XP_046062829.1">
    <property type="nucleotide sequence ID" value="XM_046203010.1"/>
</dbReference>
<evidence type="ECO:0000313" key="3">
    <source>
        <dbReference type="Proteomes" id="UP000769157"/>
    </source>
</evidence>
<evidence type="ECO:0000256" key="1">
    <source>
        <dbReference type="SAM" id="SignalP"/>
    </source>
</evidence>
<dbReference type="EMBL" id="JAEUBE010000158">
    <property type="protein sequence ID" value="KAH3668415.1"/>
    <property type="molecule type" value="Genomic_DNA"/>
</dbReference>
<sequence length="152" mass="16343">MFKAVALFLCAFSVAKATTPSVDAYIQDGAPRFTIHVDYDTLGPWLNVSAAGTVVNENFGWQAGSAQVLDKDGQPSKYGNTGLSESESGIVTTLDFDFDDDLLSYYGGVIAHSPNTTSYGGDYFSATWEISIYKEGATKPDVYNVEASTHVN</sequence>
<evidence type="ECO:0000313" key="2">
    <source>
        <dbReference type="EMBL" id="KAH3668415.1"/>
    </source>
</evidence>
<protein>
    <submittedName>
        <fullName evidence="2">Uncharacterized protein</fullName>
    </submittedName>
</protein>
<feature type="chain" id="PRO_5040457051" evidence="1">
    <location>
        <begin position="18"/>
        <end position="152"/>
    </location>
</feature>
<dbReference type="Proteomes" id="UP000769157">
    <property type="component" value="Unassembled WGS sequence"/>
</dbReference>
<reference evidence="2" key="2">
    <citation type="submission" date="2021-01" db="EMBL/GenBank/DDBJ databases">
        <authorList>
            <person name="Schikora-Tamarit M.A."/>
        </authorList>
    </citation>
    <scope>NUCLEOTIDE SEQUENCE</scope>
    <source>
        <strain evidence="2">CBS6075</strain>
    </source>
</reference>
<organism evidence="2 3">
    <name type="scientific">Ogataea philodendri</name>
    <dbReference type="NCBI Taxonomy" id="1378263"/>
    <lineage>
        <taxon>Eukaryota</taxon>
        <taxon>Fungi</taxon>
        <taxon>Dikarya</taxon>
        <taxon>Ascomycota</taxon>
        <taxon>Saccharomycotina</taxon>
        <taxon>Pichiomycetes</taxon>
        <taxon>Pichiales</taxon>
        <taxon>Pichiaceae</taxon>
        <taxon>Ogataea</taxon>
    </lineage>
</organism>
<feature type="signal peptide" evidence="1">
    <location>
        <begin position="1"/>
        <end position="17"/>
    </location>
</feature>
<keyword evidence="3" id="KW-1185">Reference proteome</keyword>
<reference evidence="2" key="1">
    <citation type="journal article" date="2021" name="Open Biol.">
        <title>Shared evolutionary footprints suggest mitochondrial oxidative damage underlies multiple complex I losses in fungi.</title>
        <authorList>
            <person name="Schikora-Tamarit M.A."/>
            <person name="Marcet-Houben M."/>
            <person name="Nosek J."/>
            <person name="Gabaldon T."/>
        </authorList>
    </citation>
    <scope>NUCLEOTIDE SEQUENCE</scope>
    <source>
        <strain evidence="2">CBS6075</strain>
    </source>
</reference>
<comment type="caution">
    <text evidence="2">The sequence shown here is derived from an EMBL/GenBank/DDBJ whole genome shotgun (WGS) entry which is preliminary data.</text>
</comment>
<keyword evidence="1" id="KW-0732">Signal</keyword>
<dbReference type="AlphaFoldDB" id="A0A9P8PAY3"/>
<name>A0A9P8PAY3_9ASCO</name>
<gene>
    <name evidence="2" type="ORF">OGAPHI_002169</name>
</gene>
<accession>A0A9P8PAY3</accession>